<evidence type="ECO:0000313" key="2">
    <source>
        <dbReference type="EMBL" id="JAH70327.1"/>
    </source>
</evidence>
<dbReference type="AlphaFoldDB" id="A0A0E9UWZ3"/>
<feature type="transmembrane region" description="Helical" evidence="1">
    <location>
        <begin position="38"/>
        <end position="56"/>
    </location>
</feature>
<accession>A0A0E9UWZ3</accession>
<protein>
    <submittedName>
        <fullName evidence="2">Uncharacterized protein</fullName>
    </submittedName>
</protein>
<keyword evidence="1" id="KW-0472">Membrane</keyword>
<organism evidence="2">
    <name type="scientific">Anguilla anguilla</name>
    <name type="common">European freshwater eel</name>
    <name type="synonym">Muraena anguilla</name>
    <dbReference type="NCBI Taxonomy" id="7936"/>
    <lineage>
        <taxon>Eukaryota</taxon>
        <taxon>Metazoa</taxon>
        <taxon>Chordata</taxon>
        <taxon>Craniata</taxon>
        <taxon>Vertebrata</taxon>
        <taxon>Euteleostomi</taxon>
        <taxon>Actinopterygii</taxon>
        <taxon>Neopterygii</taxon>
        <taxon>Teleostei</taxon>
        <taxon>Anguilliformes</taxon>
        <taxon>Anguillidae</taxon>
        <taxon>Anguilla</taxon>
    </lineage>
</organism>
<keyword evidence="1" id="KW-0812">Transmembrane</keyword>
<dbReference type="EMBL" id="GBXM01038250">
    <property type="protein sequence ID" value="JAH70327.1"/>
    <property type="molecule type" value="Transcribed_RNA"/>
</dbReference>
<reference evidence="2" key="2">
    <citation type="journal article" date="2015" name="Fish Shellfish Immunol.">
        <title>Early steps in the European eel (Anguilla anguilla)-Vibrio vulnificus interaction in the gills: Role of the RtxA13 toxin.</title>
        <authorList>
            <person name="Callol A."/>
            <person name="Pajuelo D."/>
            <person name="Ebbesson L."/>
            <person name="Teles M."/>
            <person name="MacKenzie S."/>
            <person name="Amaro C."/>
        </authorList>
    </citation>
    <scope>NUCLEOTIDE SEQUENCE</scope>
</reference>
<sequence>MILAVNRCGIKPYIFQKVGKYGGRSFKQRTLALRNMSFYTYLCNVAWFSWIYQVIIV</sequence>
<keyword evidence="1" id="KW-1133">Transmembrane helix</keyword>
<proteinExistence type="predicted"/>
<evidence type="ECO:0000256" key="1">
    <source>
        <dbReference type="SAM" id="Phobius"/>
    </source>
</evidence>
<reference evidence="2" key="1">
    <citation type="submission" date="2014-11" db="EMBL/GenBank/DDBJ databases">
        <authorList>
            <person name="Amaro Gonzalez C."/>
        </authorList>
    </citation>
    <scope>NUCLEOTIDE SEQUENCE</scope>
</reference>
<name>A0A0E9UWZ3_ANGAN</name>